<dbReference type="PANTHER" id="PTHR47129">
    <property type="entry name" value="QUINONE OXIDOREDUCTASE 2"/>
    <property type="match status" value="1"/>
</dbReference>
<name>A0A2T4DU60_9BACT</name>
<dbReference type="Pfam" id="PF05368">
    <property type="entry name" value="NmrA"/>
    <property type="match status" value="1"/>
</dbReference>
<comment type="caution">
    <text evidence="2">The sequence shown here is derived from an EMBL/GenBank/DDBJ whole genome shotgun (WGS) entry which is preliminary data.</text>
</comment>
<dbReference type="SUPFAM" id="SSF51735">
    <property type="entry name" value="NAD(P)-binding Rossmann-fold domains"/>
    <property type="match status" value="1"/>
</dbReference>
<sequence>MSKILITGGTGGLGSAVANFLSEKVDKADIALLVRDPKSEKAMELAEKGFSLRVGDYSHKASLKDAFKDIEILYFVSGSDIANRMPQHKNVVEVADEAGIAHIFYTSVSLNQLSEDSALYNDMKAHFNTEEWIKNSQMKYTFLRHNLYSEVIAIFLGSKDQLLNSKSVFLPTEQGKVAFLPRIDLAEAGAKLLAEASEHVNKVYELNGSEKVSFEDVAQELSTITGENINYVSPGVEEFESTLKGYGVPAEYIGMMSAFGQAIAADAFDTPKTDIEAIISRKTQPVAEFLKAVYS</sequence>
<dbReference type="Gene3D" id="3.90.25.10">
    <property type="entry name" value="UDP-galactose 4-epimerase, domain 1"/>
    <property type="match status" value="1"/>
</dbReference>
<organism evidence="2 3">
    <name type="scientific">Marivirga lumbricoides</name>
    <dbReference type="NCBI Taxonomy" id="1046115"/>
    <lineage>
        <taxon>Bacteria</taxon>
        <taxon>Pseudomonadati</taxon>
        <taxon>Bacteroidota</taxon>
        <taxon>Cytophagia</taxon>
        <taxon>Cytophagales</taxon>
        <taxon>Marivirgaceae</taxon>
        <taxon>Marivirga</taxon>
    </lineage>
</organism>
<reference evidence="2 3" key="1">
    <citation type="submission" date="2018-03" db="EMBL/GenBank/DDBJ databases">
        <title>Cross-interface Injection: A General Nanoliter Liquid Handling Method Applied to Single Cells Genome Amplification Automated Nanoliter Liquid Handling Applied to Single Cell Multiple Displacement Amplification.</title>
        <authorList>
            <person name="Yun J."/>
            <person name="Xu P."/>
            <person name="Xu J."/>
            <person name="Dai X."/>
            <person name="Wang Y."/>
            <person name="Zheng X."/>
            <person name="Cao C."/>
            <person name="Yi Q."/>
            <person name="Zhu Y."/>
            <person name="Wang L."/>
            <person name="Dong Z."/>
            <person name="Huang Y."/>
            <person name="Huang L."/>
            <person name="Du W."/>
        </authorList>
    </citation>
    <scope>NUCLEOTIDE SEQUENCE [LARGE SCALE GENOMIC DNA]</scope>
    <source>
        <strain evidence="2 3">Z-D1-2</strain>
    </source>
</reference>
<dbReference type="Gene3D" id="3.40.50.720">
    <property type="entry name" value="NAD(P)-binding Rossmann-like Domain"/>
    <property type="match status" value="1"/>
</dbReference>
<dbReference type="PANTHER" id="PTHR47129:SF1">
    <property type="entry name" value="NMRA-LIKE DOMAIN-CONTAINING PROTEIN"/>
    <property type="match status" value="1"/>
</dbReference>
<protein>
    <submittedName>
        <fullName evidence="2">NAD(P)-dependent oxidoreductase</fullName>
    </submittedName>
</protein>
<evidence type="ECO:0000313" key="2">
    <source>
        <dbReference type="EMBL" id="PTB97374.1"/>
    </source>
</evidence>
<evidence type="ECO:0000313" key="3">
    <source>
        <dbReference type="Proteomes" id="UP000240608"/>
    </source>
</evidence>
<dbReference type="EMBL" id="PYVU01000015">
    <property type="protein sequence ID" value="PTB97374.1"/>
    <property type="molecule type" value="Genomic_DNA"/>
</dbReference>
<dbReference type="Proteomes" id="UP000240608">
    <property type="component" value="Unassembled WGS sequence"/>
</dbReference>
<feature type="domain" description="NmrA-like" evidence="1">
    <location>
        <begin position="2"/>
        <end position="266"/>
    </location>
</feature>
<proteinExistence type="predicted"/>
<dbReference type="InterPro" id="IPR052718">
    <property type="entry name" value="NmrA-type_oxidoreductase"/>
</dbReference>
<dbReference type="InterPro" id="IPR008030">
    <property type="entry name" value="NmrA-like"/>
</dbReference>
<gene>
    <name evidence="2" type="ORF">C9994_03035</name>
</gene>
<evidence type="ECO:0000259" key="1">
    <source>
        <dbReference type="Pfam" id="PF05368"/>
    </source>
</evidence>
<accession>A0A2T4DU60</accession>
<dbReference type="InterPro" id="IPR036291">
    <property type="entry name" value="NAD(P)-bd_dom_sf"/>
</dbReference>
<dbReference type="AlphaFoldDB" id="A0A2T4DU60"/>